<dbReference type="InterPro" id="IPR036374">
    <property type="entry name" value="OxRdtase_Mopterin-bd_sf"/>
</dbReference>
<evidence type="ECO:0000256" key="1">
    <source>
        <dbReference type="SAM" id="Phobius"/>
    </source>
</evidence>
<dbReference type="PANTHER" id="PTHR19372:SF7">
    <property type="entry name" value="SULFITE OXIDASE, MITOCHONDRIAL"/>
    <property type="match status" value="1"/>
</dbReference>
<dbReference type="SUPFAM" id="SSF81296">
    <property type="entry name" value="E set domains"/>
    <property type="match status" value="1"/>
</dbReference>
<dbReference type="PRINTS" id="PR00407">
    <property type="entry name" value="EUMOPTERIN"/>
</dbReference>
<dbReference type="InterPro" id="IPR008335">
    <property type="entry name" value="Mopterin_OxRdtase_euk"/>
</dbReference>
<accession>A0ABP9P9A2</accession>
<feature type="domain" description="Oxidoreductase molybdopterin-binding" evidence="2">
    <location>
        <begin position="242"/>
        <end position="385"/>
    </location>
</feature>
<dbReference type="Proteomes" id="UP001500221">
    <property type="component" value="Unassembled WGS sequence"/>
</dbReference>
<feature type="transmembrane region" description="Helical" evidence="1">
    <location>
        <begin position="93"/>
        <end position="111"/>
    </location>
</feature>
<keyword evidence="1" id="KW-1133">Transmembrane helix</keyword>
<evidence type="ECO:0000259" key="2">
    <source>
        <dbReference type="Pfam" id="PF00174"/>
    </source>
</evidence>
<dbReference type="Pfam" id="PF00174">
    <property type="entry name" value="Oxidored_molyb"/>
    <property type="match status" value="1"/>
</dbReference>
<feature type="transmembrane region" description="Helical" evidence="1">
    <location>
        <begin position="167"/>
        <end position="189"/>
    </location>
</feature>
<dbReference type="InterPro" id="IPR000572">
    <property type="entry name" value="OxRdtase_Mopterin-bd_dom"/>
</dbReference>
<feature type="transmembrane region" description="Helical" evidence="1">
    <location>
        <begin position="9"/>
        <end position="30"/>
    </location>
</feature>
<dbReference type="Gene3D" id="3.90.420.10">
    <property type="entry name" value="Oxidoreductase, molybdopterin-binding domain"/>
    <property type="match status" value="1"/>
</dbReference>
<dbReference type="PANTHER" id="PTHR19372">
    <property type="entry name" value="SULFITE REDUCTASE"/>
    <property type="match status" value="1"/>
</dbReference>
<evidence type="ECO:0000313" key="3">
    <source>
        <dbReference type="EMBL" id="GAA5142741.1"/>
    </source>
</evidence>
<dbReference type="InterPro" id="IPR014756">
    <property type="entry name" value="Ig_E-set"/>
</dbReference>
<name>A0ABP9P9A2_9ACTN</name>
<dbReference type="SUPFAM" id="SSF56524">
    <property type="entry name" value="Oxidoreductase molybdopterin-binding domain"/>
    <property type="match status" value="1"/>
</dbReference>
<dbReference type="Gene3D" id="2.60.40.650">
    <property type="match status" value="1"/>
</dbReference>
<proteinExistence type="predicted"/>
<gene>
    <name evidence="3" type="ORF">GCM10023340_06710</name>
</gene>
<keyword evidence="1" id="KW-0472">Membrane</keyword>
<feature type="transmembrane region" description="Helical" evidence="1">
    <location>
        <begin position="69"/>
        <end position="86"/>
    </location>
</feature>
<feature type="transmembrane region" description="Helical" evidence="1">
    <location>
        <begin position="123"/>
        <end position="140"/>
    </location>
</feature>
<organism evidence="3 4">
    <name type="scientific">Nocardioides marinquilinus</name>
    <dbReference type="NCBI Taxonomy" id="1210400"/>
    <lineage>
        <taxon>Bacteria</taxon>
        <taxon>Bacillati</taxon>
        <taxon>Actinomycetota</taxon>
        <taxon>Actinomycetes</taxon>
        <taxon>Propionibacteriales</taxon>
        <taxon>Nocardioidaceae</taxon>
        <taxon>Nocardioides</taxon>
    </lineage>
</organism>
<keyword evidence="4" id="KW-1185">Reference proteome</keyword>
<evidence type="ECO:0000313" key="4">
    <source>
        <dbReference type="Proteomes" id="UP001500221"/>
    </source>
</evidence>
<reference evidence="4" key="1">
    <citation type="journal article" date="2019" name="Int. J. Syst. Evol. Microbiol.">
        <title>The Global Catalogue of Microorganisms (GCM) 10K type strain sequencing project: providing services to taxonomists for standard genome sequencing and annotation.</title>
        <authorList>
            <consortium name="The Broad Institute Genomics Platform"/>
            <consortium name="The Broad Institute Genome Sequencing Center for Infectious Disease"/>
            <person name="Wu L."/>
            <person name="Ma J."/>
        </authorList>
    </citation>
    <scope>NUCLEOTIDE SEQUENCE [LARGE SCALE GENOMIC DNA]</scope>
    <source>
        <strain evidence="4">JCM 18459</strain>
    </source>
</reference>
<keyword evidence="1" id="KW-0812">Transmembrane</keyword>
<sequence length="516" mass="55187">MAGVRRSRVAWVLAGLMAGYAGLAVAYLVAELINLRLDPVNSVAELVRDVMPADVVNWSRENLGTDSKHITFIIIIVVVTVFFAGIGLLARRAWWLGVVGFGVMALIYGAAALSNNGASSTSLLPAVVGYLVMVGALWLLTQRLARLQALPDTDVYGEAWHRRRREFLVVTAAVVATAAVSSLLARLAGRDVRGVEQDRKTKNRQVSAPEVPDGARLDVEGAAAWMTPVAEFYLIDTAFVKPAIRYRDWQLRIHGMVENEIVLDFEDLVARGVDEAWITLNCVSNEVGGDLIGNAWFSGVLLGPLLAEAKPLAGADAVLQTSDDGWTCGTPLTALTDGRNAMLAIAMNGEPLTIEHGFPVRTVVPGLYGYVSATKWVVDMEVTTFGDIEAYWTQRGWGELGPVKMSSRIEVPSDGGQVAAGPSVVAGSAWSQHTGISKVEVSVDGGPWQACELGTVPSTDTWVQWRLELDLAEGDHTAVVRATDKDGQVQTSVVADVLPDGATGWHDVSFSAAAGT</sequence>
<dbReference type="EMBL" id="BAABKG010000001">
    <property type="protein sequence ID" value="GAA5142741.1"/>
    <property type="molecule type" value="Genomic_DNA"/>
</dbReference>
<protein>
    <submittedName>
        <fullName evidence="3">Molybdopterin-dependent oxidoreductase</fullName>
    </submittedName>
</protein>
<comment type="caution">
    <text evidence="3">The sequence shown here is derived from an EMBL/GenBank/DDBJ whole genome shotgun (WGS) entry which is preliminary data.</text>
</comment>